<evidence type="ECO:0000256" key="1">
    <source>
        <dbReference type="SAM" id="MobiDB-lite"/>
    </source>
</evidence>
<evidence type="ECO:0000313" key="2">
    <source>
        <dbReference type="EMBL" id="CEK68413.1"/>
    </source>
</evidence>
<name>A0A0B6ZIS2_9EUPU</name>
<organism evidence="2">
    <name type="scientific">Arion vulgaris</name>
    <dbReference type="NCBI Taxonomy" id="1028688"/>
    <lineage>
        <taxon>Eukaryota</taxon>
        <taxon>Metazoa</taxon>
        <taxon>Spiralia</taxon>
        <taxon>Lophotrochozoa</taxon>
        <taxon>Mollusca</taxon>
        <taxon>Gastropoda</taxon>
        <taxon>Heterobranchia</taxon>
        <taxon>Euthyneura</taxon>
        <taxon>Panpulmonata</taxon>
        <taxon>Eupulmonata</taxon>
        <taxon>Stylommatophora</taxon>
        <taxon>Helicina</taxon>
        <taxon>Arionoidea</taxon>
        <taxon>Arionidae</taxon>
        <taxon>Arion</taxon>
    </lineage>
</organism>
<gene>
    <name evidence="2" type="primary">ORF66243</name>
</gene>
<dbReference type="EMBL" id="HACG01021548">
    <property type="protein sequence ID" value="CEK68413.1"/>
    <property type="molecule type" value="Transcribed_RNA"/>
</dbReference>
<feature type="compositionally biased region" description="Polar residues" evidence="1">
    <location>
        <begin position="39"/>
        <end position="52"/>
    </location>
</feature>
<sequence>MKGSGFMLNCGSLDPLRDTSQTFVQPPASLAPLNKRTNRPAQTTINWKASVH</sequence>
<accession>A0A0B6ZIS2</accession>
<protein>
    <submittedName>
        <fullName evidence="2">Uncharacterized protein</fullName>
    </submittedName>
</protein>
<reference evidence="2" key="1">
    <citation type="submission" date="2014-12" db="EMBL/GenBank/DDBJ databases">
        <title>Insight into the proteome of Arion vulgaris.</title>
        <authorList>
            <person name="Aradska J."/>
            <person name="Bulat T."/>
            <person name="Smidak R."/>
            <person name="Sarate P."/>
            <person name="Gangsoo J."/>
            <person name="Sialana F."/>
            <person name="Bilban M."/>
            <person name="Lubec G."/>
        </authorList>
    </citation>
    <scope>NUCLEOTIDE SEQUENCE</scope>
    <source>
        <tissue evidence="2">Skin</tissue>
    </source>
</reference>
<dbReference type="AlphaFoldDB" id="A0A0B6ZIS2"/>
<feature type="non-terminal residue" evidence="2">
    <location>
        <position position="52"/>
    </location>
</feature>
<proteinExistence type="predicted"/>
<feature type="region of interest" description="Disordered" evidence="1">
    <location>
        <begin position="30"/>
        <end position="52"/>
    </location>
</feature>